<dbReference type="GO" id="GO:0008017">
    <property type="term" value="F:microtubule binding"/>
    <property type="evidence" value="ECO:0007669"/>
    <property type="project" value="InterPro"/>
</dbReference>
<feature type="domain" description="Kinesin motor" evidence="9">
    <location>
        <begin position="6"/>
        <end position="358"/>
    </location>
</feature>
<evidence type="ECO:0000256" key="4">
    <source>
        <dbReference type="ARBA" id="ARBA00022840"/>
    </source>
</evidence>
<feature type="region of interest" description="Disordered" evidence="8">
    <location>
        <begin position="408"/>
        <end position="444"/>
    </location>
</feature>
<comment type="caution">
    <text evidence="10">The sequence shown here is derived from an EMBL/GenBank/DDBJ whole genome shotgun (WGS) entry which is preliminary data.</text>
</comment>
<keyword evidence="11" id="KW-1185">Reference proteome</keyword>
<accession>A0A8J5XEM3</accession>
<dbReference type="OMA" id="VFERTEM"/>
<evidence type="ECO:0000256" key="5">
    <source>
        <dbReference type="ARBA" id="ARBA00023054"/>
    </source>
</evidence>
<dbReference type="GO" id="GO:0007052">
    <property type="term" value="P:mitotic spindle organization"/>
    <property type="evidence" value="ECO:0007669"/>
    <property type="project" value="TreeGrafter"/>
</dbReference>
<reference evidence="10" key="1">
    <citation type="submission" date="2021-05" db="EMBL/GenBank/DDBJ databases">
        <title>The genome of the haptophyte Pavlova lutheri (Diacronema luteri, Pavlovales) - a model for lipid biosynthesis in eukaryotic algae.</title>
        <authorList>
            <person name="Hulatt C.J."/>
            <person name="Posewitz M.C."/>
        </authorList>
    </citation>
    <scope>NUCLEOTIDE SEQUENCE</scope>
    <source>
        <strain evidence="10">NIVA-4/92</strain>
    </source>
</reference>
<dbReference type="InterPro" id="IPR027417">
    <property type="entry name" value="P-loop_NTPase"/>
</dbReference>
<dbReference type="InterPro" id="IPR027640">
    <property type="entry name" value="Kinesin-like_fam"/>
</dbReference>
<dbReference type="CDD" id="cd00106">
    <property type="entry name" value="KISc"/>
    <property type="match status" value="1"/>
</dbReference>
<dbReference type="InterPro" id="IPR001752">
    <property type="entry name" value="Kinesin_motor_dom"/>
</dbReference>
<evidence type="ECO:0000313" key="10">
    <source>
        <dbReference type="EMBL" id="KAG8465543.1"/>
    </source>
</evidence>
<gene>
    <name evidence="10" type="ORF">KFE25_002850</name>
</gene>
<evidence type="ECO:0000256" key="7">
    <source>
        <dbReference type="RuleBase" id="RU000394"/>
    </source>
</evidence>
<dbReference type="InterPro" id="IPR019821">
    <property type="entry name" value="Kinesin_motor_CS"/>
</dbReference>
<protein>
    <recommendedName>
        <fullName evidence="7">Kinesin-like protein</fullName>
    </recommendedName>
</protein>
<dbReference type="PROSITE" id="PS00411">
    <property type="entry name" value="KINESIN_MOTOR_1"/>
    <property type="match status" value="1"/>
</dbReference>
<evidence type="ECO:0000256" key="3">
    <source>
        <dbReference type="ARBA" id="ARBA00022741"/>
    </source>
</evidence>
<dbReference type="PRINTS" id="PR00380">
    <property type="entry name" value="KINESINHEAVY"/>
</dbReference>
<evidence type="ECO:0000256" key="2">
    <source>
        <dbReference type="ARBA" id="ARBA00022490"/>
    </source>
</evidence>
<comment type="similarity">
    <text evidence="6 7">Belongs to the TRAFAC class myosin-kinesin ATPase superfamily. Kinesin family.</text>
</comment>
<name>A0A8J5XEM3_DIALT</name>
<dbReference type="Pfam" id="PF00225">
    <property type="entry name" value="Kinesin"/>
    <property type="match status" value="1"/>
</dbReference>
<keyword evidence="4 6" id="KW-0067">ATP-binding</keyword>
<dbReference type="Proteomes" id="UP000751190">
    <property type="component" value="Unassembled WGS sequence"/>
</dbReference>
<keyword evidence="5" id="KW-0175">Coiled coil</keyword>
<dbReference type="PROSITE" id="PS50067">
    <property type="entry name" value="KINESIN_MOTOR_2"/>
    <property type="match status" value="1"/>
</dbReference>
<dbReference type="PANTHER" id="PTHR47969">
    <property type="entry name" value="CHROMOSOME-ASSOCIATED KINESIN KIF4A-RELATED"/>
    <property type="match status" value="1"/>
</dbReference>
<keyword evidence="2" id="KW-0963">Cytoplasm</keyword>
<evidence type="ECO:0000256" key="1">
    <source>
        <dbReference type="ARBA" id="ARBA00004496"/>
    </source>
</evidence>
<dbReference type="OrthoDB" id="3176171at2759"/>
<dbReference type="GO" id="GO:0003777">
    <property type="term" value="F:microtubule motor activity"/>
    <property type="evidence" value="ECO:0007669"/>
    <property type="project" value="InterPro"/>
</dbReference>
<organism evidence="10 11">
    <name type="scientific">Diacronema lutheri</name>
    <name type="common">Unicellular marine alga</name>
    <name type="synonym">Monochrysis lutheri</name>
    <dbReference type="NCBI Taxonomy" id="2081491"/>
    <lineage>
        <taxon>Eukaryota</taxon>
        <taxon>Haptista</taxon>
        <taxon>Haptophyta</taxon>
        <taxon>Pavlovophyceae</taxon>
        <taxon>Pavlovales</taxon>
        <taxon>Pavlovaceae</taxon>
        <taxon>Diacronema</taxon>
    </lineage>
</organism>
<keyword evidence="7" id="KW-0493">Microtubule</keyword>
<sequence>MASGSGITVVVRVRPLNEMENSRGDSADGVRCMGDRVVLAGQRQLTFDAAFGGPDQAQVFERTEMRALLDASLQGFAATVFAYGQTGSGKTYTMSGPEYGTELDASGAITSASEGIIPRAVRHLFAMLDSYTASRSGVSYAISASYLEIYNEQINDLLNTSSTGLPMRWHAAQGFFVEGLVVVDCETVDELMLVFQEGTKNRKVGSHLLNKDSSRSHSIMQVQVTSRELVALDDPAAGLAGAPGNDHTVETHGRLSFVDLAGSERLDQSGSIGRGARETAHINSSLLVLGKVISALSAAGESGRVGHVPYRDSKLTKLLADSLGGSSLAMMIGCVSPSSAALDESHNTLQYLSAAKRIQNRPVVQMSQASSMAASLKSLRDEVQGLRMQNMALHQQLSSISASGLLQGHGAMSGRSTPQQPFGAGSAQAGMQRTQSVPEHRYEEARQQREQVAAEHVAAELAHLRRQNAHMQMANNLLQRSYNEVKRENDALHDKLERLERVFVDKDHDDVL</sequence>
<dbReference type="SUPFAM" id="SSF52540">
    <property type="entry name" value="P-loop containing nucleoside triphosphate hydrolases"/>
    <property type="match status" value="1"/>
</dbReference>
<evidence type="ECO:0000256" key="6">
    <source>
        <dbReference type="PROSITE-ProRule" id="PRU00283"/>
    </source>
</evidence>
<dbReference type="GO" id="GO:0051231">
    <property type="term" value="P:spindle elongation"/>
    <property type="evidence" value="ECO:0007669"/>
    <property type="project" value="TreeGrafter"/>
</dbReference>
<dbReference type="PANTHER" id="PTHR47969:SF15">
    <property type="entry name" value="CHROMOSOME-ASSOCIATED KINESIN KIF4A-RELATED"/>
    <property type="match status" value="1"/>
</dbReference>
<keyword evidence="3 6" id="KW-0547">Nucleotide-binding</keyword>
<comment type="subcellular location">
    <subcellularLocation>
        <location evidence="1">Cytoplasm</location>
    </subcellularLocation>
</comment>
<dbReference type="GO" id="GO:0005874">
    <property type="term" value="C:microtubule"/>
    <property type="evidence" value="ECO:0007669"/>
    <property type="project" value="UniProtKB-KW"/>
</dbReference>
<dbReference type="EMBL" id="JAGTXO010000010">
    <property type="protein sequence ID" value="KAG8465543.1"/>
    <property type="molecule type" value="Genomic_DNA"/>
</dbReference>
<evidence type="ECO:0000259" key="9">
    <source>
        <dbReference type="PROSITE" id="PS50067"/>
    </source>
</evidence>
<dbReference type="GO" id="GO:0005524">
    <property type="term" value="F:ATP binding"/>
    <property type="evidence" value="ECO:0007669"/>
    <property type="project" value="UniProtKB-UniRule"/>
</dbReference>
<dbReference type="Gene3D" id="3.40.850.10">
    <property type="entry name" value="Kinesin motor domain"/>
    <property type="match status" value="1"/>
</dbReference>
<dbReference type="AlphaFoldDB" id="A0A8J5XEM3"/>
<dbReference type="SMART" id="SM00129">
    <property type="entry name" value="KISc"/>
    <property type="match status" value="1"/>
</dbReference>
<dbReference type="GO" id="GO:0007018">
    <property type="term" value="P:microtubule-based movement"/>
    <property type="evidence" value="ECO:0007669"/>
    <property type="project" value="InterPro"/>
</dbReference>
<proteinExistence type="inferred from homology"/>
<feature type="binding site" evidence="6">
    <location>
        <begin position="84"/>
        <end position="91"/>
    </location>
    <ligand>
        <name>ATP</name>
        <dbReference type="ChEBI" id="CHEBI:30616"/>
    </ligand>
</feature>
<evidence type="ECO:0000256" key="8">
    <source>
        <dbReference type="SAM" id="MobiDB-lite"/>
    </source>
</evidence>
<dbReference type="InterPro" id="IPR036961">
    <property type="entry name" value="Kinesin_motor_dom_sf"/>
</dbReference>
<keyword evidence="6 7" id="KW-0505">Motor protein</keyword>
<dbReference type="GO" id="GO:0005737">
    <property type="term" value="C:cytoplasm"/>
    <property type="evidence" value="ECO:0007669"/>
    <property type="project" value="UniProtKB-SubCell"/>
</dbReference>
<dbReference type="GO" id="GO:0005875">
    <property type="term" value="C:microtubule associated complex"/>
    <property type="evidence" value="ECO:0007669"/>
    <property type="project" value="TreeGrafter"/>
</dbReference>
<evidence type="ECO:0000313" key="11">
    <source>
        <dbReference type="Proteomes" id="UP000751190"/>
    </source>
</evidence>